<reference evidence="2 3" key="1">
    <citation type="submission" date="2016-02" db="EMBL/GenBank/DDBJ databases">
        <title>Band-tailed pigeon sequencing and assembly.</title>
        <authorList>
            <person name="Soares A.E."/>
            <person name="Novak B.J."/>
            <person name="Rice E.S."/>
            <person name="O'Connell B."/>
            <person name="Chang D."/>
            <person name="Weber S."/>
            <person name="Shapiro B."/>
        </authorList>
    </citation>
    <scope>NUCLEOTIDE SEQUENCE [LARGE SCALE GENOMIC DNA]</scope>
    <source>
        <strain evidence="2">BTP2013</strain>
        <tissue evidence="2">Blood</tissue>
    </source>
</reference>
<feature type="region of interest" description="Disordered" evidence="1">
    <location>
        <begin position="1"/>
        <end position="25"/>
    </location>
</feature>
<keyword evidence="3" id="KW-1185">Reference proteome</keyword>
<feature type="compositionally biased region" description="Basic and acidic residues" evidence="1">
    <location>
        <begin position="1"/>
        <end position="10"/>
    </location>
</feature>
<feature type="compositionally biased region" description="Polar residues" evidence="1">
    <location>
        <begin position="13"/>
        <end position="25"/>
    </location>
</feature>
<dbReference type="EMBL" id="LSYS01005108">
    <property type="protein sequence ID" value="OPJ78801.1"/>
    <property type="molecule type" value="Genomic_DNA"/>
</dbReference>
<proteinExistence type="predicted"/>
<organism evidence="2 3">
    <name type="scientific">Patagioenas fasciata monilis</name>
    <dbReference type="NCBI Taxonomy" id="372326"/>
    <lineage>
        <taxon>Eukaryota</taxon>
        <taxon>Metazoa</taxon>
        <taxon>Chordata</taxon>
        <taxon>Craniata</taxon>
        <taxon>Vertebrata</taxon>
        <taxon>Euteleostomi</taxon>
        <taxon>Archelosauria</taxon>
        <taxon>Archosauria</taxon>
        <taxon>Dinosauria</taxon>
        <taxon>Saurischia</taxon>
        <taxon>Theropoda</taxon>
        <taxon>Coelurosauria</taxon>
        <taxon>Aves</taxon>
        <taxon>Neognathae</taxon>
        <taxon>Neoaves</taxon>
        <taxon>Columbimorphae</taxon>
        <taxon>Columbiformes</taxon>
        <taxon>Columbidae</taxon>
        <taxon>Patagioenas</taxon>
    </lineage>
</organism>
<sequence length="213" mass="24241">MYLGKTDREGGTFTKQSTPLVSNRHPCQNKQQKEKCACITNLTFTHHALLLGREVFPGCLHLSWAHVPTCPGTRFPSIHLPELSSKSWVSMTVSLKGRTCCWCEFVGCTRKPSLELYTSMVDHRATFRKKASCGDLEEDEKFSVMTLGSRRAIQPPEDCFQTQGLNRQALLSQHHLHPQIPFRCAHRKESVLPFQRKNYPQPKHLVPGAKEGW</sequence>
<accession>A0A1V4K353</accession>
<evidence type="ECO:0000313" key="2">
    <source>
        <dbReference type="EMBL" id="OPJ78801.1"/>
    </source>
</evidence>
<evidence type="ECO:0000313" key="3">
    <source>
        <dbReference type="Proteomes" id="UP000190648"/>
    </source>
</evidence>
<gene>
    <name evidence="2" type="ORF">AV530_003555</name>
</gene>
<dbReference type="Proteomes" id="UP000190648">
    <property type="component" value="Unassembled WGS sequence"/>
</dbReference>
<name>A0A1V4K353_PATFA</name>
<protein>
    <submittedName>
        <fullName evidence="2">Uncharacterized protein</fullName>
    </submittedName>
</protein>
<evidence type="ECO:0000256" key="1">
    <source>
        <dbReference type="SAM" id="MobiDB-lite"/>
    </source>
</evidence>
<comment type="caution">
    <text evidence="2">The sequence shown here is derived from an EMBL/GenBank/DDBJ whole genome shotgun (WGS) entry which is preliminary data.</text>
</comment>
<dbReference type="AlphaFoldDB" id="A0A1V4K353"/>